<keyword evidence="1" id="KW-0472">Membrane</keyword>
<gene>
    <name evidence="2" type="ORF">BN977_04112</name>
</gene>
<dbReference type="STRING" id="258533.BN977_04112"/>
<dbReference type="EMBL" id="CCBB010000003">
    <property type="protein sequence ID" value="CDO09291.1"/>
    <property type="molecule type" value="Genomic_DNA"/>
</dbReference>
<dbReference type="PANTHER" id="PTHR40057:SF1">
    <property type="entry name" value="SLR1162 PROTEIN"/>
    <property type="match status" value="1"/>
</dbReference>
<reference evidence="2" key="2">
    <citation type="submission" date="2014-03" db="EMBL/GenBank/DDBJ databases">
        <authorList>
            <person name="Urmite Genomes"/>
        </authorList>
    </citation>
    <scope>NUCLEOTIDE SEQUENCE</scope>
    <source>
        <strain evidence="2">DSM 44829</strain>
    </source>
</reference>
<feature type="transmembrane region" description="Helical" evidence="1">
    <location>
        <begin position="214"/>
        <end position="233"/>
    </location>
</feature>
<dbReference type="OrthoDB" id="1494254at2"/>
<dbReference type="InterPro" id="IPR038762">
    <property type="entry name" value="ABM_predict"/>
</dbReference>
<evidence type="ECO:0000256" key="1">
    <source>
        <dbReference type="SAM" id="Phobius"/>
    </source>
</evidence>
<protein>
    <submittedName>
        <fullName evidence="2">Antibiotic biosynthesis monooxygenase</fullName>
    </submittedName>
</protein>
<reference evidence="2" key="1">
    <citation type="submission" date="2014-03" db="EMBL/GenBank/DDBJ databases">
        <title>Draft Genome Sequence of Mycobacterium cosmeticum DSM 44829.</title>
        <authorList>
            <person name="Croce O."/>
            <person name="Robert C."/>
            <person name="Raoult D."/>
            <person name="Drancourt M."/>
        </authorList>
    </citation>
    <scope>NUCLEOTIDE SEQUENCE [LARGE SCALE GENOMIC DNA]</scope>
    <source>
        <strain evidence="2">DSM 44829</strain>
    </source>
</reference>
<sequence length="316" mass="34115">MSAIVVTFFHRPADQTAFDAWAGELAAVARAAPGFVDAAVSVHTDPRLQLAVSATFGTEGQLHAWLDSAAHAAVLRDGRARGLHRASSDLVVVEGECTPPGVAVFRHPVSVGREADFIAAQGDLTTASAGFSGYEGTVVFPGTGPGGEWLTLIRFRTENLLSGWLKSPQRIAALPSLRSALDHDFSTFSHTTPLGTTVRFENGKTEMTPSWKTAMLVLMVLYPTVMLLARFLGPVLDRFGAEPWLAMWLSQVASVSLMQWVLMPFAVARTRRWLDPVAGRSRAISVRGAAAVCAVYAVTLTVFASITWLQFWDYPG</sequence>
<evidence type="ECO:0000313" key="3">
    <source>
        <dbReference type="Proteomes" id="UP000028870"/>
    </source>
</evidence>
<dbReference type="Gene3D" id="3.30.70.100">
    <property type="match status" value="1"/>
</dbReference>
<keyword evidence="1" id="KW-0812">Transmembrane</keyword>
<keyword evidence="2" id="KW-0560">Oxidoreductase</keyword>
<comment type="caution">
    <text evidence="2">The sequence shown here is derived from an EMBL/GenBank/DDBJ whole genome shotgun (WGS) entry which is preliminary data.</text>
</comment>
<dbReference type="eggNOG" id="COG3224">
    <property type="taxonomic scope" value="Bacteria"/>
</dbReference>
<accession>W9B3B4</accession>
<keyword evidence="2" id="KW-0503">Monooxygenase</keyword>
<organism evidence="2 3">
    <name type="scientific">Mycolicibacterium cosmeticum</name>
    <dbReference type="NCBI Taxonomy" id="258533"/>
    <lineage>
        <taxon>Bacteria</taxon>
        <taxon>Bacillati</taxon>
        <taxon>Actinomycetota</taxon>
        <taxon>Actinomycetes</taxon>
        <taxon>Mycobacteriales</taxon>
        <taxon>Mycobacteriaceae</taxon>
        <taxon>Mycolicibacterium</taxon>
    </lineage>
</organism>
<dbReference type="InterPro" id="IPR011008">
    <property type="entry name" value="Dimeric_a/b-barrel"/>
</dbReference>
<dbReference type="PANTHER" id="PTHR40057">
    <property type="entry name" value="SLR1162 PROTEIN"/>
    <property type="match status" value="1"/>
</dbReference>
<keyword evidence="3" id="KW-1185">Reference proteome</keyword>
<feature type="transmembrane region" description="Helical" evidence="1">
    <location>
        <begin position="289"/>
        <end position="311"/>
    </location>
</feature>
<dbReference type="AlphaFoldDB" id="W9B3B4"/>
<evidence type="ECO:0000313" key="2">
    <source>
        <dbReference type="EMBL" id="CDO09291.1"/>
    </source>
</evidence>
<keyword evidence="1" id="KW-1133">Transmembrane helix</keyword>
<dbReference type="RefSeq" id="WP_036400979.1">
    <property type="nucleotide sequence ID" value="NZ_CCBB010000003.1"/>
</dbReference>
<dbReference type="Proteomes" id="UP000028870">
    <property type="component" value="Unassembled WGS sequence"/>
</dbReference>
<name>W9B3B4_MYCCO</name>
<feature type="transmembrane region" description="Helical" evidence="1">
    <location>
        <begin position="245"/>
        <end position="268"/>
    </location>
</feature>
<dbReference type="SUPFAM" id="SSF54909">
    <property type="entry name" value="Dimeric alpha+beta barrel"/>
    <property type="match status" value="2"/>
</dbReference>
<proteinExistence type="predicted"/>
<dbReference type="GO" id="GO:0004497">
    <property type="term" value="F:monooxygenase activity"/>
    <property type="evidence" value="ECO:0007669"/>
    <property type="project" value="UniProtKB-KW"/>
</dbReference>